<dbReference type="InterPro" id="IPR036188">
    <property type="entry name" value="FAD/NAD-bd_sf"/>
</dbReference>
<evidence type="ECO:0000256" key="4">
    <source>
        <dbReference type="ARBA" id="ARBA00022827"/>
    </source>
</evidence>
<dbReference type="GO" id="GO:0019646">
    <property type="term" value="P:aerobic electron transport chain"/>
    <property type="evidence" value="ECO:0007669"/>
    <property type="project" value="TreeGrafter"/>
</dbReference>
<evidence type="ECO:0000256" key="5">
    <source>
        <dbReference type="ARBA" id="ARBA00023002"/>
    </source>
</evidence>
<dbReference type="InterPro" id="IPR023753">
    <property type="entry name" value="FAD/NAD-binding_dom"/>
</dbReference>
<dbReference type="Gene3D" id="3.50.50.100">
    <property type="match status" value="1"/>
</dbReference>
<dbReference type="GO" id="GO:0003955">
    <property type="term" value="F:NAD(P)H dehydrogenase (quinone) activity"/>
    <property type="evidence" value="ECO:0007669"/>
    <property type="project" value="TreeGrafter"/>
</dbReference>
<dbReference type="PANTHER" id="PTHR42913:SF3">
    <property type="entry name" value="64 KDA MITOCHONDRIAL NADH DEHYDROGENASE (EUROFUNG)"/>
    <property type="match status" value="1"/>
</dbReference>
<proteinExistence type="inferred from homology"/>
<evidence type="ECO:0000313" key="8">
    <source>
        <dbReference type="Proteomes" id="UP000093861"/>
    </source>
</evidence>
<keyword evidence="3" id="KW-0285">Flavoprotein</keyword>
<comment type="caution">
    <text evidence="7">The sequence shown here is derived from an EMBL/GenBank/DDBJ whole genome shotgun (WGS) entry which is preliminary data.</text>
</comment>
<dbReference type="Pfam" id="PF07992">
    <property type="entry name" value="Pyr_redox_2"/>
    <property type="match status" value="1"/>
</dbReference>
<sequence length="393" mass="40915">MKAPQRTHVVVVGAGYAGTLAANHLRQRPDIDITVVNPRPVFVERIRLHQLVADTGTATADYATLLGEGIQLIVDSVDHIDTAGRRVALASGAELPYDYLIYAVGSTGAAASTVPGYAEYAHSVADLESAQRLHYALTDLPLPAAITVVGGGLTGIETAAELAEGGRPVTLVCGPVLGPSLSKRGRRSVAKRLRRLGVNVLESVAVAEVRRDEVVLTDGVTLPSAATIWTAGFAVPDLAARSGLHTDPIGRLLTDETLTSIDDERVVAAGDAAAPSGQPLRMSCQAAGPMGAQAANTVLARIAGDTPAALSQAFVGQCVSLGRSHATFQMARTDDTPVNMFLGGRAAASLKEAICKGTVWSIRREAAKPGSYRWIKGGKRPAQSPADAEVLAR</sequence>
<accession>A0A1A2RWU4</accession>
<keyword evidence="4" id="KW-0274">FAD</keyword>
<dbReference type="EMBL" id="LZJS01000128">
    <property type="protein sequence ID" value="OBH56339.1"/>
    <property type="molecule type" value="Genomic_DNA"/>
</dbReference>
<comment type="similarity">
    <text evidence="2">Belongs to the NADH dehydrogenase family.</text>
</comment>
<dbReference type="Proteomes" id="UP000093861">
    <property type="component" value="Unassembled WGS sequence"/>
</dbReference>
<dbReference type="PANTHER" id="PTHR42913">
    <property type="entry name" value="APOPTOSIS-INDUCING FACTOR 1"/>
    <property type="match status" value="1"/>
</dbReference>
<dbReference type="InterPro" id="IPR051169">
    <property type="entry name" value="NADH-Q_oxidoreductase"/>
</dbReference>
<dbReference type="RefSeq" id="WP_064953158.1">
    <property type="nucleotide sequence ID" value="NZ_LZJS01000128.1"/>
</dbReference>
<reference evidence="7 8" key="1">
    <citation type="submission" date="2016-06" db="EMBL/GenBank/DDBJ databases">
        <authorList>
            <person name="Kjaerup R.B."/>
            <person name="Dalgaard T.S."/>
            <person name="Juul-Madsen H.R."/>
        </authorList>
    </citation>
    <scope>NUCLEOTIDE SEQUENCE [LARGE SCALE GENOMIC DNA]</scope>
    <source>
        <strain evidence="7 8">E2464</strain>
    </source>
</reference>
<keyword evidence="5" id="KW-0560">Oxidoreductase</keyword>
<dbReference type="AlphaFoldDB" id="A0A1A2RWU4"/>
<organism evidence="7 8">
    <name type="scientific">Mycobacterium colombiense</name>
    <dbReference type="NCBI Taxonomy" id="339268"/>
    <lineage>
        <taxon>Bacteria</taxon>
        <taxon>Bacillati</taxon>
        <taxon>Actinomycetota</taxon>
        <taxon>Actinomycetes</taxon>
        <taxon>Mycobacteriales</taxon>
        <taxon>Mycobacteriaceae</taxon>
        <taxon>Mycobacterium</taxon>
        <taxon>Mycobacterium avium complex (MAC)</taxon>
    </lineage>
</organism>
<name>A0A1A2RWU4_9MYCO</name>
<dbReference type="SUPFAM" id="SSF51905">
    <property type="entry name" value="FAD/NAD(P)-binding domain"/>
    <property type="match status" value="1"/>
</dbReference>
<protein>
    <submittedName>
        <fullName evidence="7">Pyridine nucleotide-disulfide oxidoreductase</fullName>
    </submittedName>
</protein>
<evidence type="ECO:0000259" key="6">
    <source>
        <dbReference type="Pfam" id="PF07992"/>
    </source>
</evidence>
<evidence type="ECO:0000313" key="7">
    <source>
        <dbReference type="EMBL" id="OBH56339.1"/>
    </source>
</evidence>
<evidence type="ECO:0000256" key="2">
    <source>
        <dbReference type="ARBA" id="ARBA00005272"/>
    </source>
</evidence>
<dbReference type="PRINTS" id="PR00469">
    <property type="entry name" value="PNDRDTASEII"/>
</dbReference>
<evidence type="ECO:0000256" key="1">
    <source>
        <dbReference type="ARBA" id="ARBA00001974"/>
    </source>
</evidence>
<feature type="domain" description="FAD/NAD(P)-binding" evidence="6">
    <location>
        <begin position="8"/>
        <end position="290"/>
    </location>
</feature>
<dbReference type="PRINTS" id="PR00368">
    <property type="entry name" value="FADPNR"/>
</dbReference>
<comment type="cofactor">
    <cofactor evidence="1">
        <name>FAD</name>
        <dbReference type="ChEBI" id="CHEBI:57692"/>
    </cofactor>
</comment>
<evidence type="ECO:0000256" key="3">
    <source>
        <dbReference type="ARBA" id="ARBA00022630"/>
    </source>
</evidence>
<gene>
    <name evidence="7" type="ORF">A5685_08065</name>
</gene>